<dbReference type="SMR" id="A0A0H5DME3"/>
<protein>
    <submittedName>
        <fullName evidence="3">Endo/excinuclease domain protein</fullName>
    </submittedName>
</protein>
<name>A0A0H5DME3_NEIMI</name>
<dbReference type="OMA" id="VYVEQWP"/>
<dbReference type="PANTHER" id="PTHR34477:SF1">
    <property type="entry name" value="UPF0213 PROTEIN YHBQ"/>
    <property type="match status" value="1"/>
</dbReference>
<dbReference type="SUPFAM" id="SSF82771">
    <property type="entry name" value="GIY-YIG endonuclease"/>
    <property type="match status" value="1"/>
</dbReference>
<accession>A0A0H5DME3</accession>
<dbReference type="Gene3D" id="3.40.1440.10">
    <property type="entry name" value="GIY-YIG endonuclease"/>
    <property type="match status" value="1"/>
</dbReference>
<dbReference type="PROSITE" id="PS50164">
    <property type="entry name" value="GIY_YIG"/>
    <property type="match status" value="1"/>
</dbReference>
<proteinExistence type="inferred from homology"/>
<sequence>MNASNWSVYLILCENSAFYCGISPNPQQRLAAHTTGKGAKYTRVFKPVAMRIVAGGMDKGTALRQEIAVKKLTAAQKRQLWEQAEKMPSET</sequence>
<dbReference type="InterPro" id="IPR035901">
    <property type="entry name" value="GIY-YIG_endonuc_sf"/>
</dbReference>
<dbReference type="Pfam" id="PF01541">
    <property type="entry name" value="GIY-YIG"/>
    <property type="match status" value="1"/>
</dbReference>
<dbReference type="EMBL" id="CVTF01000123">
    <property type="protein sequence ID" value="CRL92506.1"/>
    <property type="molecule type" value="Genomic_DNA"/>
</dbReference>
<organism evidence="3 4">
    <name type="scientific">Neisseria meningitidis serogroup B</name>
    <dbReference type="NCBI Taxonomy" id="491"/>
    <lineage>
        <taxon>Bacteria</taxon>
        <taxon>Pseudomonadati</taxon>
        <taxon>Pseudomonadota</taxon>
        <taxon>Betaproteobacteria</taxon>
        <taxon>Neisseriales</taxon>
        <taxon>Neisseriaceae</taxon>
        <taxon>Neisseria</taxon>
    </lineage>
</organism>
<evidence type="ECO:0000256" key="1">
    <source>
        <dbReference type="ARBA" id="ARBA00007435"/>
    </source>
</evidence>
<dbReference type="InterPro" id="IPR050190">
    <property type="entry name" value="UPF0213_domain"/>
</dbReference>
<evidence type="ECO:0000259" key="2">
    <source>
        <dbReference type="PROSITE" id="PS50164"/>
    </source>
</evidence>
<reference evidence="3 4" key="1">
    <citation type="submission" date="2014-11" db="EMBL/GenBank/DDBJ databases">
        <authorList>
            <person name="Diene M.Seydina."/>
        </authorList>
    </citation>
    <scope>NUCLEOTIDE SEQUENCE [LARGE SCALE GENOMIC DNA]</scope>
    <source>
        <strain evidence="3 4">Neisseria meningitidis CHUV</strain>
    </source>
</reference>
<dbReference type="CDD" id="cd10456">
    <property type="entry name" value="GIY-YIG_UPF0213"/>
    <property type="match status" value="1"/>
</dbReference>
<evidence type="ECO:0000313" key="4">
    <source>
        <dbReference type="Proteomes" id="UP000182715"/>
    </source>
</evidence>
<comment type="similarity">
    <text evidence="1">Belongs to the UPF0213 family.</text>
</comment>
<evidence type="ECO:0000313" key="3">
    <source>
        <dbReference type="EMBL" id="CRL92506.1"/>
    </source>
</evidence>
<dbReference type="PANTHER" id="PTHR34477">
    <property type="entry name" value="UPF0213 PROTEIN YHBQ"/>
    <property type="match status" value="1"/>
</dbReference>
<dbReference type="InterPro" id="IPR000305">
    <property type="entry name" value="GIY-YIG_endonuc"/>
</dbReference>
<feature type="domain" description="GIY-YIG" evidence="2">
    <location>
        <begin position="4"/>
        <end position="83"/>
    </location>
</feature>
<dbReference type="Proteomes" id="UP000182715">
    <property type="component" value="Unassembled WGS sequence"/>
</dbReference>
<dbReference type="AlphaFoldDB" id="A0A0H5DME3"/>